<dbReference type="AlphaFoldDB" id="Q1K050"/>
<sequence length="116" mass="12675">TDNLAFGEEKKKGDIPFGGTLVVHGHQAAKLGNLTTMPKRGTPMEVGRDLVAQNMPISEFLKKLRDAAGRIEPALNKELKATFGTSIEINRADEVIKAICADQEWRDMDADQAQAL</sequence>
<evidence type="ECO:0000313" key="2">
    <source>
        <dbReference type="Proteomes" id="UP000005695"/>
    </source>
</evidence>
<reference evidence="1" key="2">
    <citation type="submission" date="2006-05" db="EMBL/GenBank/DDBJ databases">
        <title>Sequencing of the draft genome and assembly of Desulfuromonas acetoxidans DSM 684.</title>
        <authorList>
            <consortium name="US DOE Joint Genome Institute (JGI-PGF)"/>
            <person name="Copeland A."/>
            <person name="Lucas S."/>
            <person name="Lapidus A."/>
            <person name="Barry K."/>
            <person name="Detter J.C."/>
            <person name="Glavina del Rio T."/>
            <person name="Hammon N."/>
            <person name="Israni S."/>
            <person name="Dalin E."/>
            <person name="Tice H."/>
            <person name="Bruce D."/>
            <person name="Pitluck S."/>
            <person name="Richardson P."/>
        </authorList>
    </citation>
    <scope>NUCLEOTIDE SEQUENCE [LARGE SCALE GENOMIC DNA]</scope>
    <source>
        <strain evidence="1">DSM 684</strain>
    </source>
</reference>
<proteinExistence type="predicted"/>
<feature type="non-terminal residue" evidence="1">
    <location>
        <position position="1"/>
    </location>
</feature>
<dbReference type="EMBL" id="AAEW02000007">
    <property type="protein sequence ID" value="EAT16091.1"/>
    <property type="molecule type" value="Genomic_DNA"/>
</dbReference>
<comment type="caution">
    <text evidence="1">The sequence shown here is derived from an EMBL/GenBank/DDBJ whole genome shotgun (WGS) entry which is preliminary data.</text>
</comment>
<evidence type="ECO:0000313" key="1">
    <source>
        <dbReference type="EMBL" id="EAT16091.1"/>
    </source>
</evidence>
<organism evidence="1 2">
    <name type="scientific">Desulfuromonas acetoxidans (strain DSM 684 / 11070)</name>
    <dbReference type="NCBI Taxonomy" id="281689"/>
    <lineage>
        <taxon>Bacteria</taxon>
        <taxon>Pseudomonadati</taxon>
        <taxon>Thermodesulfobacteriota</taxon>
        <taxon>Desulfuromonadia</taxon>
        <taxon>Desulfuromonadales</taxon>
        <taxon>Desulfuromonadaceae</taxon>
        <taxon>Desulfuromonas</taxon>
    </lineage>
</organism>
<protein>
    <submittedName>
        <fullName evidence="1">Uncharacterized protein</fullName>
    </submittedName>
</protein>
<reference evidence="1" key="1">
    <citation type="submission" date="2006-05" db="EMBL/GenBank/DDBJ databases">
        <title>Annotation of the draft genome assembly of Desulfuromonas acetoxidans DSM 684.</title>
        <authorList>
            <consortium name="US DOE Joint Genome Institute (JGI-ORNL)"/>
            <person name="Larimer F."/>
            <person name="Land M."/>
            <person name="Hauser L."/>
        </authorList>
    </citation>
    <scope>NUCLEOTIDE SEQUENCE [LARGE SCALE GENOMIC DNA]</scope>
    <source>
        <strain evidence="1">DSM 684</strain>
    </source>
</reference>
<name>Q1K050_DESA6</name>
<dbReference type="Proteomes" id="UP000005695">
    <property type="component" value="Unassembled WGS sequence"/>
</dbReference>
<gene>
    <name evidence="1" type="ORF">Dace_2392</name>
</gene>
<accession>Q1K050</accession>
<keyword evidence="2" id="KW-1185">Reference proteome</keyword>